<dbReference type="PANTHER" id="PTHR11596:SF5">
    <property type="entry name" value="ALKALINE PHOSPHATASE"/>
    <property type="match status" value="1"/>
</dbReference>
<keyword evidence="5" id="KW-0479">Metal-binding</keyword>
<feature type="chain" id="PRO_5046864143" evidence="10">
    <location>
        <begin position="35"/>
        <end position="471"/>
    </location>
</feature>
<dbReference type="PRINTS" id="PR00113">
    <property type="entry name" value="ALKPHPHTASE"/>
</dbReference>
<evidence type="ECO:0000256" key="2">
    <source>
        <dbReference type="ARBA" id="ARBA00001947"/>
    </source>
</evidence>
<dbReference type="EC" id="3.1.3.1" evidence="11"/>
<keyword evidence="12" id="KW-1185">Reference proteome</keyword>
<dbReference type="Pfam" id="PF00245">
    <property type="entry name" value="Alk_phosphatase"/>
    <property type="match status" value="1"/>
</dbReference>
<evidence type="ECO:0000256" key="7">
    <source>
        <dbReference type="ARBA" id="ARBA00022833"/>
    </source>
</evidence>
<dbReference type="GO" id="GO:0004035">
    <property type="term" value="F:alkaline phosphatase activity"/>
    <property type="evidence" value="ECO:0007669"/>
    <property type="project" value="UniProtKB-EC"/>
</dbReference>
<keyword evidence="7" id="KW-0862">Zinc</keyword>
<dbReference type="PROSITE" id="PS00123">
    <property type="entry name" value="ALKALINE_PHOSPHATASE"/>
    <property type="match status" value="1"/>
</dbReference>
<evidence type="ECO:0000313" key="11">
    <source>
        <dbReference type="EMBL" id="MDQ0177208.1"/>
    </source>
</evidence>
<organism evidence="11 12">
    <name type="scientific">Bacillus chungangensis</name>
    <dbReference type="NCBI Taxonomy" id="587633"/>
    <lineage>
        <taxon>Bacteria</taxon>
        <taxon>Bacillati</taxon>
        <taxon>Bacillota</taxon>
        <taxon>Bacilli</taxon>
        <taxon>Bacillales</taxon>
        <taxon>Bacillaceae</taxon>
        <taxon>Bacillus</taxon>
    </lineage>
</organism>
<dbReference type="Proteomes" id="UP001223586">
    <property type="component" value="Unassembled WGS sequence"/>
</dbReference>
<gene>
    <name evidence="11" type="ORF">J2S08_003087</name>
</gene>
<evidence type="ECO:0000256" key="10">
    <source>
        <dbReference type="SAM" id="SignalP"/>
    </source>
</evidence>
<comment type="cofactor">
    <cofactor evidence="2">
        <name>Zn(2+)</name>
        <dbReference type="ChEBI" id="CHEBI:29105"/>
    </cofactor>
</comment>
<dbReference type="SUPFAM" id="SSF53649">
    <property type="entry name" value="Alkaline phosphatase-like"/>
    <property type="match status" value="1"/>
</dbReference>
<comment type="caution">
    <text evidence="11">The sequence shown here is derived from an EMBL/GenBank/DDBJ whole genome shotgun (WGS) entry which is preliminary data.</text>
</comment>
<feature type="signal peptide" evidence="10">
    <location>
        <begin position="1"/>
        <end position="34"/>
    </location>
</feature>
<name>A0ABT9WV76_9BACI</name>
<evidence type="ECO:0000256" key="6">
    <source>
        <dbReference type="ARBA" id="ARBA00022801"/>
    </source>
</evidence>
<dbReference type="InterPro" id="IPR001952">
    <property type="entry name" value="Alkaline_phosphatase"/>
</dbReference>
<evidence type="ECO:0000256" key="3">
    <source>
        <dbReference type="ARBA" id="ARBA00005984"/>
    </source>
</evidence>
<dbReference type="RefSeq" id="WP_307231008.1">
    <property type="nucleotide sequence ID" value="NZ_JAUSTT010000020.1"/>
</dbReference>
<proteinExistence type="inferred from homology"/>
<evidence type="ECO:0000256" key="9">
    <source>
        <dbReference type="RuleBase" id="RU003946"/>
    </source>
</evidence>
<evidence type="ECO:0000256" key="4">
    <source>
        <dbReference type="ARBA" id="ARBA00022553"/>
    </source>
</evidence>
<reference evidence="11 12" key="1">
    <citation type="submission" date="2023-07" db="EMBL/GenBank/DDBJ databases">
        <title>Genomic Encyclopedia of Type Strains, Phase IV (KMG-IV): sequencing the most valuable type-strain genomes for metagenomic binning, comparative biology and taxonomic classification.</title>
        <authorList>
            <person name="Goeker M."/>
        </authorList>
    </citation>
    <scope>NUCLEOTIDE SEQUENCE [LARGE SCALE GENOMIC DNA]</scope>
    <source>
        <strain evidence="11 12">DSM 23837</strain>
    </source>
</reference>
<evidence type="ECO:0000256" key="1">
    <source>
        <dbReference type="ARBA" id="ARBA00001946"/>
    </source>
</evidence>
<comment type="cofactor">
    <cofactor evidence="1">
        <name>Mg(2+)</name>
        <dbReference type="ChEBI" id="CHEBI:18420"/>
    </cofactor>
</comment>
<dbReference type="PANTHER" id="PTHR11596">
    <property type="entry name" value="ALKALINE PHOSPHATASE"/>
    <property type="match status" value="1"/>
</dbReference>
<keyword evidence="6 11" id="KW-0378">Hydrolase</keyword>
<evidence type="ECO:0000313" key="12">
    <source>
        <dbReference type="Proteomes" id="UP001223586"/>
    </source>
</evidence>
<dbReference type="EMBL" id="JAUSTT010000020">
    <property type="protein sequence ID" value="MDQ0177208.1"/>
    <property type="molecule type" value="Genomic_DNA"/>
</dbReference>
<dbReference type="Gene3D" id="1.10.60.40">
    <property type="match status" value="1"/>
</dbReference>
<keyword evidence="8" id="KW-0460">Magnesium</keyword>
<keyword evidence="10" id="KW-0732">Signal</keyword>
<comment type="similarity">
    <text evidence="3 9">Belongs to the alkaline phosphatase family.</text>
</comment>
<sequence length="471" mass="52003">MKKKVAKKILALAMMTSVLTAIVFGGAYTSPVKAELEEKKEIKNIIFLIGDGMGVSYMTALRYMKNDPETKEMELTEFDHYLVGQQTTYPDDGRENITDSASAATAMSSGVKTYNNAIAVDHDKNKVQTVLEQAKENGKATGLVATSEITHATPAAYGAHNESRKNMDEIADDYYDELVNGKHKIDVMLGGGKKNFVRSDRNLAEAFQQDGFSYVTNRDELLNDKNNQILGLFAEGGLPKMLDRTNETPSLTEMTTAALERLSKNENGFFLMVEGSQIDWAGHDNDIVGAMSEMEDFEQAFKAAIDYAKNDPHTLVIATADHSTGGLSLGANDEDGNGIYNWNPSVIKAAKRTPAFMTEEIASGEDVEETLTMYIDLELTVEEIESVQKAADEYHIASNKEDRHYYLAKINNTIKRIFDARSHTGWTTNGHTAEEVNVYAYGPGKELFAGLIDNTKSAEIIFAILEETKKS</sequence>
<keyword evidence="4" id="KW-0597">Phosphoprotein</keyword>
<dbReference type="InterPro" id="IPR018299">
    <property type="entry name" value="Alkaline_phosphatase_AS"/>
</dbReference>
<dbReference type="InterPro" id="IPR017850">
    <property type="entry name" value="Alkaline_phosphatase_core_sf"/>
</dbReference>
<dbReference type="CDD" id="cd16012">
    <property type="entry name" value="ALP"/>
    <property type="match status" value="1"/>
</dbReference>
<accession>A0ABT9WV76</accession>
<evidence type="ECO:0000256" key="5">
    <source>
        <dbReference type="ARBA" id="ARBA00022723"/>
    </source>
</evidence>
<dbReference type="SMART" id="SM00098">
    <property type="entry name" value="alkPPc"/>
    <property type="match status" value="1"/>
</dbReference>
<protein>
    <submittedName>
        <fullName evidence="11">Alkaline phosphatase</fullName>
        <ecNumber evidence="11">3.1.3.1</ecNumber>
    </submittedName>
</protein>
<dbReference type="Gene3D" id="3.40.720.10">
    <property type="entry name" value="Alkaline Phosphatase, subunit A"/>
    <property type="match status" value="1"/>
</dbReference>
<evidence type="ECO:0000256" key="8">
    <source>
        <dbReference type="ARBA" id="ARBA00022842"/>
    </source>
</evidence>